<evidence type="ECO:0000256" key="11">
    <source>
        <dbReference type="ARBA" id="ARBA00023136"/>
    </source>
</evidence>
<evidence type="ECO:0000256" key="2">
    <source>
        <dbReference type="ARBA" id="ARBA00007019"/>
    </source>
</evidence>
<dbReference type="GO" id="GO:0015293">
    <property type="term" value="F:symporter activity"/>
    <property type="evidence" value="ECO:0007669"/>
    <property type="project" value="UniProtKB-UniRule"/>
</dbReference>
<dbReference type="InterPro" id="IPR053952">
    <property type="entry name" value="K_trans_C"/>
</dbReference>
<keyword evidence="10 12" id="KW-0406">Ion transport</keyword>
<feature type="transmembrane region" description="Helical" evidence="12">
    <location>
        <begin position="304"/>
        <end position="333"/>
    </location>
</feature>
<dbReference type="HAMAP" id="MF_01522">
    <property type="entry name" value="Kup"/>
    <property type="match status" value="1"/>
</dbReference>
<evidence type="ECO:0000256" key="7">
    <source>
        <dbReference type="ARBA" id="ARBA00022847"/>
    </source>
</evidence>
<feature type="domain" description="K+ potassium transporter integral membrane" evidence="13">
    <location>
        <begin position="29"/>
        <end position="481"/>
    </location>
</feature>
<comment type="function">
    <text evidence="12">Transport of potassium into the cell. Likely operates as a K(+):H(+) symporter.</text>
</comment>
<evidence type="ECO:0000256" key="8">
    <source>
        <dbReference type="ARBA" id="ARBA00022958"/>
    </source>
</evidence>
<evidence type="ECO:0000256" key="12">
    <source>
        <dbReference type="HAMAP-Rule" id="MF_01522"/>
    </source>
</evidence>
<dbReference type="GO" id="GO:0015079">
    <property type="term" value="F:potassium ion transmembrane transporter activity"/>
    <property type="evidence" value="ECO:0007669"/>
    <property type="project" value="UniProtKB-UniRule"/>
</dbReference>
<dbReference type="OrthoDB" id="9805577at2"/>
<dbReference type="EMBL" id="UFQC01000060">
    <property type="protein sequence ID" value="SSW73684.1"/>
    <property type="molecule type" value="Genomic_DNA"/>
</dbReference>
<protein>
    <recommendedName>
        <fullName evidence="12">Probable potassium transport system protein Kup</fullName>
    </recommendedName>
</protein>
<dbReference type="RefSeq" id="WP_129246654.1">
    <property type="nucleotide sequence ID" value="NZ_UFQC01000060.1"/>
</dbReference>
<evidence type="ECO:0000313" key="16">
    <source>
        <dbReference type="Proteomes" id="UP000289465"/>
    </source>
</evidence>
<evidence type="ECO:0000256" key="3">
    <source>
        <dbReference type="ARBA" id="ARBA00022448"/>
    </source>
</evidence>
<dbReference type="Pfam" id="PF22776">
    <property type="entry name" value="K_trans_C"/>
    <property type="match status" value="1"/>
</dbReference>
<keyword evidence="5 12" id="KW-0633">Potassium transport</keyword>
<dbReference type="Proteomes" id="UP000289465">
    <property type="component" value="Unassembled WGS sequence"/>
</dbReference>
<comment type="catalytic activity">
    <reaction evidence="12">
        <text>K(+)(in) + H(+)(in) = K(+)(out) + H(+)(out)</text>
        <dbReference type="Rhea" id="RHEA:28490"/>
        <dbReference type="ChEBI" id="CHEBI:15378"/>
        <dbReference type="ChEBI" id="CHEBI:29103"/>
    </reaction>
</comment>
<dbReference type="PANTHER" id="PTHR30540:SF79">
    <property type="entry name" value="LOW AFFINITY POTASSIUM TRANSPORT SYSTEM PROTEIN KUP"/>
    <property type="match status" value="1"/>
</dbReference>
<keyword evidence="4 12" id="KW-1003">Cell membrane</keyword>
<keyword evidence="6 12" id="KW-0812">Transmembrane</keyword>
<dbReference type="SUPFAM" id="SSF90112">
    <property type="entry name" value="Neurotransmitter-gated ion-channel transmembrane pore"/>
    <property type="match status" value="1"/>
</dbReference>
<dbReference type="InterPro" id="IPR023051">
    <property type="entry name" value="Kup"/>
</dbReference>
<evidence type="ECO:0000256" key="10">
    <source>
        <dbReference type="ARBA" id="ARBA00023065"/>
    </source>
</evidence>
<evidence type="ECO:0000256" key="1">
    <source>
        <dbReference type="ARBA" id="ARBA00004141"/>
    </source>
</evidence>
<comment type="similarity">
    <text evidence="2 12">Belongs to the HAK/KUP transporter (TC 2.A.72) family.</text>
</comment>
<keyword evidence="9 12" id="KW-1133">Transmembrane helix</keyword>
<feature type="transmembrane region" description="Helical" evidence="12">
    <location>
        <begin position="66"/>
        <end position="86"/>
    </location>
</feature>
<evidence type="ECO:0000259" key="14">
    <source>
        <dbReference type="Pfam" id="PF22776"/>
    </source>
</evidence>
<feature type="domain" description="K+ potassium transporter C-terminal" evidence="14">
    <location>
        <begin position="492"/>
        <end position="642"/>
    </location>
</feature>
<accession>A0A446D0M9</accession>
<dbReference type="InterPro" id="IPR003855">
    <property type="entry name" value="K+_transporter"/>
</dbReference>
<feature type="transmembrane region" description="Helical" evidence="12">
    <location>
        <begin position="354"/>
        <end position="374"/>
    </location>
</feature>
<comment type="subcellular location">
    <subcellularLocation>
        <location evidence="12">Cell membrane</location>
        <topology evidence="12">Multi-pass membrane protein</topology>
    </subcellularLocation>
    <subcellularLocation>
        <location evidence="1">Membrane</location>
        <topology evidence="1">Multi-pass membrane protein</topology>
    </subcellularLocation>
</comment>
<dbReference type="InterPro" id="IPR036719">
    <property type="entry name" value="Neuro-gated_channel_TM_sf"/>
</dbReference>
<dbReference type="AlphaFoldDB" id="A0A446D0M9"/>
<feature type="transmembrane region" description="Helical" evidence="12">
    <location>
        <begin position="441"/>
        <end position="458"/>
    </location>
</feature>
<keyword evidence="11 12" id="KW-0472">Membrane</keyword>
<evidence type="ECO:0000313" key="15">
    <source>
        <dbReference type="EMBL" id="SSW73684.1"/>
    </source>
</evidence>
<feature type="transmembrane region" description="Helical" evidence="12">
    <location>
        <begin position="380"/>
        <end position="403"/>
    </location>
</feature>
<feature type="transmembrane region" description="Helical" evidence="12">
    <location>
        <begin position="262"/>
        <end position="284"/>
    </location>
</feature>
<evidence type="ECO:0000256" key="4">
    <source>
        <dbReference type="ARBA" id="ARBA00022475"/>
    </source>
</evidence>
<organism evidence="15 16">
    <name type="scientific">Achromobacter veterisilvae</name>
    <dbReference type="NCBI Taxonomy" id="2069367"/>
    <lineage>
        <taxon>Bacteria</taxon>
        <taxon>Pseudomonadati</taxon>
        <taxon>Pseudomonadota</taxon>
        <taxon>Betaproteobacteria</taxon>
        <taxon>Burkholderiales</taxon>
        <taxon>Alcaligenaceae</taxon>
        <taxon>Achromobacter</taxon>
    </lineage>
</organism>
<feature type="transmembrane region" description="Helical" evidence="12">
    <location>
        <begin position="415"/>
        <end position="435"/>
    </location>
</feature>
<proteinExistence type="inferred from homology"/>
<reference evidence="15 16" key="1">
    <citation type="submission" date="2018-07" db="EMBL/GenBank/DDBJ databases">
        <authorList>
            <person name="Peeters C."/>
        </authorList>
    </citation>
    <scope>NUCLEOTIDE SEQUENCE [LARGE SCALE GENOMIC DNA]</scope>
    <source>
        <strain evidence="15 16">LMG 30378</strain>
    </source>
</reference>
<evidence type="ECO:0000256" key="9">
    <source>
        <dbReference type="ARBA" id="ARBA00022989"/>
    </source>
</evidence>
<sequence length="642" mass="70367">MSQDTVGAPSPGGAHAGGAHAPSSRAALILGALGVVYGDIGTSPLYTLRACLTGLSVHTDLEPPHLLGVLSILFWMLMVVVSFKYVTLVLRADNRGEGGTLALLELAVRAREGRLRWVLIVLGIFGAALFYGDSMITPAISVLSALEGIGIVSHQLDDWVVPIALVVLIGLFMIQSHGTGAMGKLFGPVMLLWFGTLAALGGWQIWQTPEVLAALNPMWGLRFVVDFPWISFVLLGAVVLALTGAEALYADMGHFGRPAIRRAWFSMVLPALTLCYFGQGALLLRDPAAIRNPFFMMAPDWGLAPLVALATIATIVASQAVISGAYSVTRQAVQLGFWPRMQILHTSAIEKGQIYLPQVNALLLCAVLVLVLLFRNSDNLAAAYGFAVTGTMLTTSVLAFAVLPRGSTGVKRMMWFLALGLLLMFDVLLFSANVFKIHEGGWLPLLVAIVVFTLMMTWRRGRRLLSEMQQRDRQPLKEFMAQLEEYPPSRVPGTAIFMTMNSGNVPPALLHNLKHNKVLHDHVLFLTILVADVPYVSPEERLSVQKISASSWQATITYGFKEDPDVPEGLRLVAEAYPEIDLEPMRTSYFLSRQTVVAAKKPALWRWRRAVFSFMARNSTRSTKFFKIPANRVVEMGMQVEL</sequence>
<evidence type="ECO:0000256" key="6">
    <source>
        <dbReference type="ARBA" id="ARBA00022692"/>
    </source>
</evidence>
<evidence type="ECO:0000259" key="13">
    <source>
        <dbReference type="Pfam" id="PF02705"/>
    </source>
</evidence>
<feature type="transmembrane region" description="Helical" evidence="12">
    <location>
        <begin position="159"/>
        <end position="178"/>
    </location>
</feature>
<feature type="transmembrane region" description="Helical" evidence="12">
    <location>
        <begin position="227"/>
        <end position="250"/>
    </location>
</feature>
<dbReference type="GO" id="GO:0005886">
    <property type="term" value="C:plasma membrane"/>
    <property type="evidence" value="ECO:0007669"/>
    <property type="project" value="UniProtKB-SubCell"/>
</dbReference>
<keyword evidence="8 12" id="KW-0630">Potassium</keyword>
<gene>
    <name evidence="12 15" type="primary">kup</name>
    <name evidence="15" type="ORF">AVE30378_06031</name>
</gene>
<dbReference type="PANTHER" id="PTHR30540">
    <property type="entry name" value="OSMOTIC STRESS POTASSIUM TRANSPORTER"/>
    <property type="match status" value="1"/>
</dbReference>
<name>A0A446D0M9_9BURK</name>
<keyword evidence="7 12" id="KW-0769">Symport</keyword>
<dbReference type="InterPro" id="IPR053951">
    <property type="entry name" value="K_trans_N"/>
</dbReference>
<keyword evidence="3 12" id="KW-0813">Transport</keyword>
<dbReference type="Pfam" id="PF02705">
    <property type="entry name" value="K_trans"/>
    <property type="match status" value="1"/>
</dbReference>
<evidence type="ECO:0000256" key="5">
    <source>
        <dbReference type="ARBA" id="ARBA00022538"/>
    </source>
</evidence>
<feature type="transmembrane region" description="Helical" evidence="12">
    <location>
        <begin position="26"/>
        <end position="46"/>
    </location>
</feature>
<feature type="transmembrane region" description="Helical" evidence="12">
    <location>
        <begin position="117"/>
        <end position="139"/>
    </location>
</feature>
<feature type="transmembrane region" description="Helical" evidence="12">
    <location>
        <begin position="185"/>
        <end position="207"/>
    </location>
</feature>